<evidence type="ECO:0000313" key="11">
    <source>
        <dbReference type="Proteomes" id="UP000591131"/>
    </source>
</evidence>
<dbReference type="Proteomes" id="UP000591131">
    <property type="component" value="Unassembled WGS sequence"/>
</dbReference>
<dbReference type="PROSITE" id="PS50089">
    <property type="entry name" value="ZF_RING_2"/>
    <property type="match status" value="1"/>
</dbReference>
<dbReference type="Pfam" id="PF13639">
    <property type="entry name" value="zf-RING_2"/>
    <property type="match status" value="1"/>
</dbReference>
<feature type="domain" description="RING-type" evidence="7">
    <location>
        <begin position="252"/>
        <end position="291"/>
    </location>
</feature>
<keyword evidence="4" id="KW-0106">Calcium</keyword>
<dbReference type="SUPFAM" id="SSF47616">
    <property type="entry name" value="GST C-terminal domain-like"/>
    <property type="match status" value="1"/>
</dbReference>
<dbReference type="Gene3D" id="3.30.40.10">
    <property type="entry name" value="Zinc/RING finger domain, C3HC4 (zinc finger)"/>
    <property type="match status" value="1"/>
</dbReference>
<feature type="compositionally biased region" description="Basic and acidic residues" evidence="6">
    <location>
        <begin position="1526"/>
        <end position="1535"/>
    </location>
</feature>
<keyword evidence="3" id="KW-0862">Zinc</keyword>
<keyword evidence="11" id="KW-1185">Reference proteome</keyword>
<dbReference type="PROSITE" id="PS50222">
    <property type="entry name" value="EF_HAND_2"/>
    <property type="match status" value="2"/>
</dbReference>
<sequence>MFVSASPTSSPSSFSSHSAAQATAAADNDSGAEYLEAAERRTYLMGLPEEVLRLQADELAVPADATKAQIVSAILRAQNIGRDRVVAVRLAEAMGEPDQNFTPRVRRPTFLDLTADEGSSSIEEDARPVFRGRSDSDSSFISAREFPLEAVSVSSRSTQHSGAVDDDHETSSVASRASYMAENIRAVIGAVGQTFVRGVMATLSGAAAEEGDNIEEPSLAAVLAAEGPVGATDSEIASLTMKSICQETRGSCAVCMDSLQAGEEVRTLPCLHRYHVACIDEWLKSSPTCPMTFTYLRLAKGLLVYLAILSGGVLPRLRHDRRRRELWRAFLFKTPENRKNKLLIMQFWTFVRIQVMRTYGSLYNTFKAIDTSGEGLLSFSEFKEILDKLGLGGVHTRFARSIFYAASGGKIDLTFDAFRTVLLQSVLRSLTSCMKRVAAHKRKVIGMQQRLVNMLILSAEPNVQMAAHRLQTERLTEAFLVAFVEHTTMESSSGQPRPATAKASTLGKGKAAELVSQLGVHTRRQFLEACRVVGGNLSLTEILMLEHLYDRLLGFLNAMREKSDAGNQSPRSTISCLDLIMVLVLLSTSASSTAKLGVVFKAFDGDMDGCLTHEQLMSLLITWIYWRGLLACDADAFTADTSLGGEMAAQQAKRIYEVLVMGMERIKEGTALDSNNKQKKAKVDHGDMVLVTFLEVQQVLEDNPVIETSLRPGVYNARAADIADGEQLLEKAKASEGPPSTVEAGDDPAITLDLDPAFDNVIEEVEKTRRRSKDVDKDGSLEARRNHPILKKMSQARIKTLLELEERRLGGEVDRPSLRALLIQERPRRKTRALQKRKSRFADIRPSPVVIPENMQQGLYSYQKAVRKEQAGGLSNGMDLLRPNSDVMSRLRGALRSEARARTAYSDARESRWEKDENERDSQRDSHPPQSSSLGQALVVARQMRTDERTKTLMRPTKSRPKPEHVASLPSKVGNVRALHVEDIDSTVADTLCALTRPRTPTLPILKDDSSVKMNSFHRTATAPAQQLSLRNAGSWPRRVSEVPLVEGCHAEQLLDRLRVYSTAAARHYKTKRVQLTAAIAGVKVCLVDASEIHFNGCAVQKYPMARVIEHKERARKEWFIFSTSAICRYIARLRRDCALLGEGFELEAAVDSAVDFVTQELEVPLALLMYQSLGAVSRDSKVTNRALLEVREALRKMEAMLNEGGRGYLVPGTRSISLADIFAITVLLEGLAHGLITLDTVDFPSIEIWRRRLIELPMMRKWVGGKVEASPLSAPPSTEKVSSAVGGAMTSSEPGGDQDTPRNGKGPGRKIWSAKAAPRIGASRETPLRGDHSGHANGSAGGIVASKIRSWERKVSEARLNTTPSSAGMSPVEATEHSRADNVTPKAAGRLESSTPSAAPMARSAGTARVSPRPLTVSDTSPRSTASSKKLVANPSSRLLVSPRATKASQLREARAVAIRRGNAEAENSSGSKAAKLRTAIPEPKFSPDANSKASAARQRQPFRPVPRDGKSMGITKAGATSARGRLEGSEGRPGKVASNAAFLSLPIKRRSVEDSVAVTPVDELRPVGGQDHLGSGLWPVQEPLGEALQDVDAKTPVDDSNTMSVGNSSARSDIVGAGMKSSASRGTRSAKGNLAEPVSANSEYRNGKASSTNSAIITAAQEESFDGVRQLIGKIHDARLSEYESDKSGVQRSVGAAVERGGTKRGAASSHTVEVSVEPHASELISEGQHFGRNSDRRRLLKAGRFGTLSLKMETEGSFLADQATKSAPSAIVGSAFDIDPNGNESPIVDGSNRLNALVSQPHRGLASDATLRDIRELNASEGRGSRPPTAGQSPPPQPQSFTGRISPPSLGLGRATATTLSRPILWGSQRTAGSLNDIRLTKGFMSGTLGQSKTSDEDRVEAGSSKLDSVLNMPLPEPASALNGRAGGQVITTGLGMAWASQGMFSALAQKRPSVPVSGAYKQMLNPSMPTLPPATEFVADVTQGKGEWKELPHEGAFVIAQAVGNDEEGCLYAAIMGMDTKGASFLWRAAFDMEVIPESHGRTFHFRSATGSVLAVWLQNENTAERMLDCVLRVFGKGHRPPPTTWESMGMSDLLELVKEADERTLSAPVAHQSRRQLRDYTTVASIPPTTSSTCGSMKKEAPSMVDAFYRLSSSTASVDTEQRSVDPAAGLKDGPGVTLKADAAPWVPSYTQNGEREAEESTQEFFVNRSDLRQAIEAAIDADEFIERVMHYLGTTEGS</sequence>
<evidence type="ECO:0000259" key="9">
    <source>
        <dbReference type="PROSITE" id="PS50405"/>
    </source>
</evidence>
<organism evidence="10 11">
    <name type="scientific">Perkinsus chesapeaki</name>
    <name type="common">Clam parasite</name>
    <name type="synonym">Perkinsus andrewsi</name>
    <dbReference type="NCBI Taxonomy" id="330153"/>
    <lineage>
        <taxon>Eukaryota</taxon>
        <taxon>Sar</taxon>
        <taxon>Alveolata</taxon>
        <taxon>Perkinsozoa</taxon>
        <taxon>Perkinsea</taxon>
        <taxon>Perkinsida</taxon>
        <taxon>Perkinsidae</taxon>
        <taxon>Perkinsus</taxon>
    </lineage>
</organism>
<feature type="domain" description="EF-hand" evidence="8">
    <location>
        <begin position="591"/>
        <end position="626"/>
    </location>
</feature>
<dbReference type="GO" id="GO:0008270">
    <property type="term" value="F:zinc ion binding"/>
    <property type="evidence" value="ECO:0007669"/>
    <property type="project" value="UniProtKB-KW"/>
</dbReference>
<dbReference type="InterPro" id="IPR051834">
    <property type="entry name" value="RING_finger_E3_ligase"/>
</dbReference>
<dbReference type="GO" id="GO:0005509">
    <property type="term" value="F:calcium ion binding"/>
    <property type="evidence" value="ECO:0007669"/>
    <property type="project" value="InterPro"/>
</dbReference>
<evidence type="ECO:0000256" key="3">
    <source>
        <dbReference type="ARBA" id="ARBA00022833"/>
    </source>
</evidence>
<dbReference type="PROSITE" id="PS50405">
    <property type="entry name" value="GST_CTER"/>
    <property type="match status" value="1"/>
</dbReference>
<dbReference type="InterPro" id="IPR001841">
    <property type="entry name" value="Znf_RING"/>
</dbReference>
<feature type="compositionally biased region" description="Polar residues" evidence="6">
    <location>
        <begin position="1360"/>
        <end position="1369"/>
    </location>
</feature>
<proteinExistence type="predicted"/>
<feature type="region of interest" description="Disordered" evidence="6">
    <location>
        <begin position="1269"/>
        <end position="1342"/>
    </location>
</feature>
<dbReference type="Gene3D" id="1.10.238.10">
    <property type="entry name" value="EF-hand"/>
    <property type="match status" value="1"/>
</dbReference>
<feature type="domain" description="EF-hand" evidence="8">
    <location>
        <begin position="357"/>
        <end position="392"/>
    </location>
</feature>
<dbReference type="InterPro" id="IPR018247">
    <property type="entry name" value="EF_Hand_1_Ca_BS"/>
</dbReference>
<dbReference type="Gene3D" id="1.20.1050.10">
    <property type="match status" value="1"/>
</dbReference>
<dbReference type="GO" id="GO:0061630">
    <property type="term" value="F:ubiquitin protein ligase activity"/>
    <property type="evidence" value="ECO:0007669"/>
    <property type="project" value="TreeGrafter"/>
</dbReference>
<dbReference type="GO" id="GO:0005634">
    <property type="term" value="C:nucleus"/>
    <property type="evidence" value="ECO:0007669"/>
    <property type="project" value="TreeGrafter"/>
</dbReference>
<gene>
    <name evidence="10" type="ORF">FOL47_005476</name>
</gene>
<feature type="region of interest" description="Disordered" evidence="6">
    <location>
        <begin position="1"/>
        <end position="30"/>
    </location>
</feature>
<evidence type="ECO:0000259" key="8">
    <source>
        <dbReference type="PROSITE" id="PS50222"/>
    </source>
</evidence>
<feature type="region of interest" description="Disordered" evidence="6">
    <location>
        <begin position="1356"/>
        <end position="1538"/>
    </location>
</feature>
<dbReference type="InterPro" id="IPR013083">
    <property type="entry name" value="Znf_RING/FYVE/PHD"/>
</dbReference>
<feature type="compositionally biased region" description="Basic and acidic residues" evidence="6">
    <location>
        <begin position="897"/>
        <end position="927"/>
    </location>
</feature>
<dbReference type="CDD" id="cd16454">
    <property type="entry name" value="RING-H2_PA-TM-RING"/>
    <property type="match status" value="1"/>
</dbReference>
<dbReference type="InterPro" id="IPR011992">
    <property type="entry name" value="EF-hand-dom_pair"/>
</dbReference>
<evidence type="ECO:0000259" key="7">
    <source>
        <dbReference type="PROSITE" id="PS50089"/>
    </source>
</evidence>
<feature type="region of interest" description="Disordered" evidence="6">
    <location>
        <begin position="1620"/>
        <end position="1650"/>
    </location>
</feature>
<keyword evidence="2 5" id="KW-0863">Zinc-finger</keyword>
<dbReference type="SUPFAM" id="SSF47473">
    <property type="entry name" value="EF-hand"/>
    <property type="match status" value="1"/>
</dbReference>
<dbReference type="InterPro" id="IPR002048">
    <property type="entry name" value="EF_hand_dom"/>
</dbReference>
<feature type="domain" description="GST C-terminal" evidence="9">
    <location>
        <begin position="1144"/>
        <end position="1278"/>
    </location>
</feature>
<dbReference type="SUPFAM" id="SSF57850">
    <property type="entry name" value="RING/U-box"/>
    <property type="match status" value="1"/>
</dbReference>
<dbReference type="GO" id="GO:0006511">
    <property type="term" value="P:ubiquitin-dependent protein catabolic process"/>
    <property type="evidence" value="ECO:0007669"/>
    <property type="project" value="TreeGrafter"/>
</dbReference>
<dbReference type="OrthoDB" id="431675at2759"/>
<dbReference type="PROSITE" id="PS00018">
    <property type="entry name" value="EF_HAND_1"/>
    <property type="match status" value="1"/>
</dbReference>
<dbReference type="EMBL" id="JAAPAO010000301">
    <property type="protein sequence ID" value="KAF4663957.1"/>
    <property type="molecule type" value="Genomic_DNA"/>
</dbReference>
<accession>A0A7J6LXG0</accession>
<name>A0A7J6LXG0_PERCH</name>
<reference evidence="10 11" key="1">
    <citation type="submission" date="2020-04" db="EMBL/GenBank/DDBJ databases">
        <title>Perkinsus chesapeaki whole genome sequence.</title>
        <authorList>
            <person name="Bogema D.R."/>
        </authorList>
    </citation>
    <scope>NUCLEOTIDE SEQUENCE [LARGE SCALE GENOMIC DNA]</scope>
    <source>
        <strain evidence="10">ATCC PRA-425</strain>
    </source>
</reference>
<dbReference type="InterPro" id="IPR036282">
    <property type="entry name" value="Glutathione-S-Trfase_C_sf"/>
</dbReference>
<evidence type="ECO:0000256" key="5">
    <source>
        <dbReference type="PROSITE-ProRule" id="PRU00175"/>
    </source>
</evidence>
<dbReference type="PANTHER" id="PTHR45931:SF3">
    <property type="entry name" value="RING ZINC FINGER-CONTAINING PROTEIN"/>
    <property type="match status" value="1"/>
</dbReference>
<feature type="region of interest" description="Disordered" evidence="6">
    <location>
        <begin position="1822"/>
        <end position="1857"/>
    </location>
</feature>
<feature type="region of interest" description="Disordered" evidence="6">
    <location>
        <begin position="897"/>
        <end position="970"/>
    </location>
</feature>
<dbReference type="PANTHER" id="PTHR45931">
    <property type="entry name" value="SI:CH211-59O9.10"/>
    <property type="match status" value="1"/>
</dbReference>
<evidence type="ECO:0000256" key="1">
    <source>
        <dbReference type="ARBA" id="ARBA00022723"/>
    </source>
</evidence>
<dbReference type="InterPro" id="IPR010987">
    <property type="entry name" value="Glutathione-S-Trfase_C-like"/>
</dbReference>
<evidence type="ECO:0000256" key="2">
    <source>
        <dbReference type="ARBA" id="ARBA00022771"/>
    </source>
</evidence>
<evidence type="ECO:0000313" key="10">
    <source>
        <dbReference type="EMBL" id="KAF4663957.1"/>
    </source>
</evidence>
<protein>
    <submittedName>
        <fullName evidence="10">Uncharacterized protein</fullName>
    </submittedName>
</protein>
<comment type="caution">
    <text evidence="10">The sequence shown here is derived from an EMBL/GenBank/DDBJ whole genome shotgun (WGS) entry which is preliminary data.</text>
</comment>
<evidence type="ECO:0000256" key="4">
    <source>
        <dbReference type="ARBA" id="ARBA00022837"/>
    </source>
</evidence>
<keyword evidence="1" id="KW-0479">Metal-binding</keyword>
<evidence type="ECO:0000256" key="6">
    <source>
        <dbReference type="SAM" id="MobiDB-lite"/>
    </source>
</evidence>
<dbReference type="SMART" id="SM00184">
    <property type="entry name" value="RING"/>
    <property type="match status" value="1"/>
</dbReference>
<feature type="compositionally biased region" description="Polar residues" evidence="6">
    <location>
        <begin position="1418"/>
        <end position="1440"/>
    </location>
</feature>